<protein>
    <submittedName>
        <fullName evidence="4">Uncharacterized protein</fullName>
    </submittedName>
</protein>
<dbReference type="GO" id="GO:0016746">
    <property type="term" value="F:acyltransferase activity"/>
    <property type="evidence" value="ECO:0007669"/>
    <property type="project" value="UniProtKB-KW"/>
</dbReference>
<dbReference type="PANTHER" id="PTHR31623:SF122">
    <property type="entry name" value="HXXXD-TYPE ACYL-TRANSFERASE FAMILY PROTEIN"/>
    <property type="match status" value="1"/>
</dbReference>
<dbReference type="AlphaFoldDB" id="A0A8K0DWV3"/>
<dbReference type="Gene3D" id="3.30.559.10">
    <property type="entry name" value="Chloramphenicol acetyltransferase-like domain"/>
    <property type="match status" value="2"/>
</dbReference>
<dbReference type="Proteomes" id="UP000796880">
    <property type="component" value="Unassembled WGS sequence"/>
</dbReference>
<reference evidence="4" key="1">
    <citation type="submission" date="2020-03" db="EMBL/GenBank/DDBJ databases">
        <title>A high-quality chromosome-level genome assembly of a woody plant with both climbing and erect habits, Rhamnella rubrinervis.</title>
        <authorList>
            <person name="Lu Z."/>
            <person name="Yang Y."/>
            <person name="Zhu X."/>
            <person name="Sun Y."/>
        </authorList>
    </citation>
    <scope>NUCLEOTIDE SEQUENCE</scope>
    <source>
        <strain evidence="4">BYM</strain>
        <tissue evidence="4">Leaf</tissue>
    </source>
</reference>
<dbReference type="EMBL" id="VOIH02000009">
    <property type="protein sequence ID" value="KAF3438156.1"/>
    <property type="molecule type" value="Genomic_DNA"/>
</dbReference>
<sequence>MFLQNLDNDKLPEPFLPPKFQLSKRLSPPLLLVQATFFACGGLAVGLYMSHKFGDGGTLSRFMKDWTFLSRGGHSQTLLPALDFTASSSFPPSVSAVQPPADESKRFAVSGDICVTKRFVFDAAKIAALKAKASASTGQWRRRPTRTEAMTALIWRCAMSAARRTNKGFPLHFVMHQLVNIRKRIEPPFSENSIGNFVQYFSVEIDNQETKTMELQDLVSLLRKGIEGFDEGEAKRLGGDHGDAAVEIFKSWKERKDLSIRDDLKLVTCTSALDFGFYEIDFGWGKPIWVSLDSGSSLNNFIMLTRTRDGDGVEAWVTLSEEDMTVFELDPELLSFASLSNLRESLLLESHHRRLSKL</sequence>
<evidence type="ECO:0000256" key="2">
    <source>
        <dbReference type="ARBA" id="ARBA00022679"/>
    </source>
</evidence>
<comment type="similarity">
    <text evidence="1">Belongs to the plant acyltransferase family.</text>
</comment>
<organism evidence="4 5">
    <name type="scientific">Rhamnella rubrinervis</name>
    <dbReference type="NCBI Taxonomy" id="2594499"/>
    <lineage>
        <taxon>Eukaryota</taxon>
        <taxon>Viridiplantae</taxon>
        <taxon>Streptophyta</taxon>
        <taxon>Embryophyta</taxon>
        <taxon>Tracheophyta</taxon>
        <taxon>Spermatophyta</taxon>
        <taxon>Magnoliopsida</taxon>
        <taxon>eudicotyledons</taxon>
        <taxon>Gunneridae</taxon>
        <taxon>Pentapetalae</taxon>
        <taxon>rosids</taxon>
        <taxon>fabids</taxon>
        <taxon>Rosales</taxon>
        <taxon>Rhamnaceae</taxon>
        <taxon>rhamnoid group</taxon>
        <taxon>Rhamneae</taxon>
        <taxon>Rhamnella</taxon>
    </lineage>
</organism>
<dbReference type="OrthoDB" id="1932220at2759"/>
<gene>
    <name evidence="4" type="ORF">FNV43_RR20912</name>
</gene>
<keyword evidence="3" id="KW-0012">Acyltransferase</keyword>
<proteinExistence type="inferred from homology"/>
<name>A0A8K0DWV3_9ROSA</name>
<keyword evidence="5" id="KW-1185">Reference proteome</keyword>
<evidence type="ECO:0000256" key="1">
    <source>
        <dbReference type="ARBA" id="ARBA00009861"/>
    </source>
</evidence>
<accession>A0A8K0DWV3</accession>
<dbReference type="InterPro" id="IPR023213">
    <property type="entry name" value="CAT-like_dom_sf"/>
</dbReference>
<evidence type="ECO:0000313" key="4">
    <source>
        <dbReference type="EMBL" id="KAF3438156.1"/>
    </source>
</evidence>
<evidence type="ECO:0000256" key="3">
    <source>
        <dbReference type="ARBA" id="ARBA00023315"/>
    </source>
</evidence>
<evidence type="ECO:0000313" key="5">
    <source>
        <dbReference type="Proteomes" id="UP000796880"/>
    </source>
</evidence>
<comment type="caution">
    <text evidence="4">The sequence shown here is derived from an EMBL/GenBank/DDBJ whole genome shotgun (WGS) entry which is preliminary data.</text>
</comment>
<dbReference type="Pfam" id="PF02458">
    <property type="entry name" value="Transferase"/>
    <property type="match status" value="1"/>
</dbReference>
<keyword evidence="2" id="KW-0808">Transferase</keyword>
<dbReference type="PANTHER" id="PTHR31623">
    <property type="entry name" value="F21J9.9"/>
    <property type="match status" value="1"/>
</dbReference>